<dbReference type="PANTHER" id="PTHR43581:SF4">
    <property type="entry name" value="ATP_GTP PHOSPHATASE"/>
    <property type="match status" value="1"/>
</dbReference>
<evidence type="ECO:0000259" key="2">
    <source>
        <dbReference type="Pfam" id="PF20469"/>
    </source>
</evidence>
<proteinExistence type="predicted"/>
<gene>
    <name evidence="3" type="ORF">EBAPG3_011100</name>
</gene>
<dbReference type="Proteomes" id="UP000012179">
    <property type="component" value="Chromosome"/>
</dbReference>
<evidence type="ECO:0000259" key="1">
    <source>
        <dbReference type="Pfam" id="PF13175"/>
    </source>
</evidence>
<dbReference type="PANTHER" id="PTHR43581">
    <property type="entry name" value="ATP/GTP PHOSPHATASE"/>
    <property type="match status" value="1"/>
</dbReference>
<keyword evidence="3" id="KW-0540">Nuclease</keyword>
<keyword evidence="3" id="KW-0378">Hydrolase</keyword>
<accession>A0A1W6SR67</accession>
<reference evidence="3 4" key="1">
    <citation type="journal article" date="2015" name="Int. J. Syst. Evol. Microbiol.">
        <title>Nitrosospira lacus sp. nov., a psychrotolerant, ammonia-oxidizing bacterium from sandy lake sediment.</title>
        <authorList>
            <person name="Urakawa H."/>
            <person name="Garcia J.C."/>
            <person name="Nielsen J.L."/>
            <person name="Le V.Q."/>
            <person name="Kozlowski J.A."/>
            <person name="Stein L.Y."/>
            <person name="Lim C.K."/>
            <person name="Pommerening-Roser A."/>
            <person name="Martens-Habbena W."/>
            <person name="Stahl D.A."/>
            <person name="Klotz M.G."/>
        </authorList>
    </citation>
    <scope>NUCLEOTIDE SEQUENCE [LARGE SCALE GENOMIC DNA]</scope>
    <source>
        <strain evidence="3 4">APG3</strain>
    </source>
</reference>
<dbReference type="InterPro" id="IPR051396">
    <property type="entry name" value="Bact_Antivir_Def_Nuclease"/>
</dbReference>
<dbReference type="EMBL" id="CP021106">
    <property type="protein sequence ID" value="ARO88281.1"/>
    <property type="molecule type" value="Genomic_DNA"/>
</dbReference>
<dbReference type="Pfam" id="PF13175">
    <property type="entry name" value="AAA_15"/>
    <property type="match status" value="1"/>
</dbReference>
<dbReference type="eggNOG" id="COG3593">
    <property type="taxonomic scope" value="Bacteria"/>
</dbReference>
<dbReference type="AlphaFoldDB" id="A0A1W6SR67"/>
<evidence type="ECO:0000313" key="3">
    <source>
        <dbReference type="EMBL" id="ARO88281.1"/>
    </source>
</evidence>
<dbReference type="eggNOG" id="COG0419">
    <property type="taxonomic scope" value="Bacteria"/>
</dbReference>
<dbReference type="InterPro" id="IPR034139">
    <property type="entry name" value="TOPRIM_OLD"/>
</dbReference>
<protein>
    <submittedName>
        <fullName evidence="3">ATP-dependent endonuclease</fullName>
    </submittedName>
</protein>
<dbReference type="SUPFAM" id="SSF52540">
    <property type="entry name" value="P-loop containing nucleoside triphosphate hydrolases"/>
    <property type="match status" value="1"/>
</dbReference>
<feature type="domain" description="Endonuclease GajA/Old nuclease/RecF-like AAA" evidence="1">
    <location>
        <begin position="1"/>
        <end position="397"/>
    </location>
</feature>
<keyword evidence="4" id="KW-1185">Reference proteome</keyword>
<dbReference type="RefSeq" id="WP_004176039.1">
    <property type="nucleotide sequence ID" value="NZ_CP021106.3"/>
</dbReference>
<feature type="domain" description="OLD protein-like TOPRIM" evidence="2">
    <location>
        <begin position="449"/>
        <end position="516"/>
    </location>
</feature>
<dbReference type="Pfam" id="PF20469">
    <property type="entry name" value="OLD-like_TOPRIM"/>
    <property type="match status" value="1"/>
</dbReference>
<dbReference type="InterPro" id="IPR027417">
    <property type="entry name" value="P-loop_NTPase"/>
</dbReference>
<dbReference type="OrthoDB" id="3322489at2"/>
<name>A0A1W6SR67_9PROT</name>
<dbReference type="KEGG" id="nlc:EBAPG3_011100"/>
<evidence type="ECO:0000313" key="4">
    <source>
        <dbReference type="Proteomes" id="UP000012179"/>
    </source>
</evidence>
<keyword evidence="3" id="KW-0255">Endonuclease</keyword>
<dbReference type="InterPro" id="IPR041685">
    <property type="entry name" value="AAA_GajA/Old/RecF-like"/>
</dbReference>
<sequence>MKFEEIHILNFKGIKEGTFRATDFSCLVGENNAGKSSVLQAIVIGLTRPTTLASTLFYDQAVPVELTLRFSAISNDHLKRLAQEHRSKIEEIIYEGTLILIVRYKFGQKVEVKVLRKTPINENYRKACIDGLLKGKKGVELKEIFQKTYPELLELVPIDLTISKAKTYLDECISKLDSSHFALDEAPLPSGISSSITALLPEAIYIPAVKNLTDDLKTSQTTSFGRLLGLLLEEMTPDLGSINESLKRLNEIFNKVIADDKVIDNRHQNVKDLENLVEGFLSENFPRVKLELCIPPPELKTILHTAQIFVNDGAHDLIDNKGDGIKRSLTFSLLRAYVHQLSKKERQEEDPAEHPLIFLFEEPELYLHPKSQKVLFGTLATISKSHQVVVTTHSPFFFAPGVTANFVRVAKIEDSPKSICLLYDVNFKLDAGSAEVFKLAKFENADAAFFSTQVVLFEGESDDSFSKHLAKLINPSWDFEQKSIALVKVSGKGNFSRYRGFFEKFGIRVKIVADLDVIFNGYHHLGATPGVTEIKNAAVRNIDERIKAADLRCEPTTSQVKDKVNQDSWHQKYILAKTILRKMQETQLIDKKALDELDELFDWESESARVAACKQDPLAASALLPLLDSLKEEGIYIFSRGAIEDYYPNTVPKKGTKPERAILAASLIKTKADVLGLSMPLANGRSPELVEIFEHIFQGL</sequence>
<organism evidence="3 4">
    <name type="scientific">Nitrosospira lacus</name>
    <dbReference type="NCBI Taxonomy" id="1288494"/>
    <lineage>
        <taxon>Bacteria</taxon>
        <taxon>Pseudomonadati</taxon>
        <taxon>Pseudomonadota</taxon>
        <taxon>Betaproteobacteria</taxon>
        <taxon>Nitrosomonadales</taxon>
        <taxon>Nitrosomonadaceae</taxon>
        <taxon>Nitrosospira</taxon>
    </lineage>
</organism>
<dbReference type="Gene3D" id="3.40.50.300">
    <property type="entry name" value="P-loop containing nucleotide triphosphate hydrolases"/>
    <property type="match status" value="1"/>
</dbReference>
<dbReference type="GO" id="GO:0004519">
    <property type="term" value="F:endonuclease activity"/>
    <property type="evidence" value="ECO:0007669"/>
    <property type="project" value="UniProtKB-KW"/>
</dbReference>